<dbReference type="Pfam" id="PF00149">
    <property type="entry name" value="Metallophos"/>
    <property type="match status" value="1"/>
</dbReference>
<evidence type="ECO:0000313" key="6">
    <source>
        <dbReference type="Proteomes" id="UP000602647"/>
    </source>
</evidence>
<feature type="domain" description="Purple acid phosphatase N-terminal" evidence="4">
    <location>
        <begin position="54"/>
        <end position="153"/>
    </location>
</feature>
<dbReference type="SUPFAM" id="SSF56300">
    <property type="entry name" value="Metallo-dependent phosphatases"/>
    <property type="match status" value="1"/>
</dbReference>
<dbReference type="PANTHER" id="PTHR45867:SF3">
    <property type="entry name" value="ACID PHOSPHATASE TYPE 7"/>
    <property type="match status" value="1"/>
</dbReference>
<dbReference type="PANTHER" id="PTHR45867">
    <property type="entry name" value="PURPLE ACID PHOSPHATASE"/>
    <property type="match status" value="1"/>
</dbReference>
<dbReference type="Gene3D" id="3.60.21.10">
    <property type="match status" value="1"/>
</dbReference>
<dbReference type="InterPro" id="IPR036116">
    <property type="entry name" value="FN3_sf"/>
</dbReference>
<dbReference type="Gene3D" id="2.60.40.380">
    <property type="entry name" value="Purple acid phosphatase-like, N-terminal"/>
    <property type="match status" value="1"/>
</dbReference>
<dbReference type="Gene3D" id="2.60.40.10">
    <property type="entry name" value="Immunoglobulins"/>
    <property type="match status" value="1"/>
</dbReference>
<feature type="chain" id="PRO_5037548816" evidence="2">
    <location>
        <begin position="23"/>
        <end position="672"/>
    </location>
</feature>
<comment type="caution">
    <text evidence="5">The sequence shown here is derived from an EMBL/GenBank/DDBJ whole genome shotgun (WGS) entry which is preliminary data.</text>
</comment>
<dbReference type="SUPFAM" id="SSF49265">
    <property type="entry name" value="Fibronectin type III"/>
    <property type="match status" value="1"/>
</dbReference>
<evidence type="ECO:0000259" key="4">
    <source>
        <dbReference type="Pfam" id="PF16656"/>
    </source>
</evidence>
<name>A0A923NMA5_9FIRM</name>
<dbReference type="InterPro" id="IPR013783">
    <property type="entry name" value="Ig-like_fold"/>
</dbReference>
<gene>
    <name evidence="5" type="ORF">H9L42_12145</name>
</gene>
<accession>A0A923NMA5</accession>
<dbReference type="InterPro" id="IPR008963">
    <property type="entry name" value="Purple_acid_Pase-like_N"/>
</dbReference>
<dbReference type="Proteomes" id="UP000602647">
    <property type="component" value="Unassembled WGS sequence"/>
</dbReference>
<protein>
    <submittedName>
        <fullName evidence="5">Fibronectin type III domain-containing protein</fullName>
    </submittedName>
</protein>
<dbReference type="GO" id="GO:0003993">
    <property type="term" value="F:acid phosphatase activity"/>
    <property type="evidence" value="ECO:0007669"/>
    <property type="project" value="InterPro"/>
</dbReference>
<sequence>MRKIALATAVFVLTSVGSGVYAATEHWNDASQSADSASWTQWKTDWETIKDDYEQVSLTPGADETELNFAWYSHEEETPKVRISKTKNGLKSAKEHKGTQEATNINYSETLKESLSDGTYMANKVTVTGIKENSRYYYQVYQNGAWQDVETYRANDFDNYSVLYVADPQIGACSGQTGADGKLSGELAARNDAYNWNEILNETAEQHEDLSFMISAGDQVNTAGNEYEYAGYLYPEAMDSLPSSNIIGNHDSGNKNYSWHFNNPNSFNTDGSQSAYTDGHTTAGSDYYFTYGDVLYISIDTNNYNCATHENVIKKAVDENKDCKWRVVIFHQDIYGSGADHSDSDGMVLRTQLTPLMDEYDIDVVLQGHDHTYSRSYQLTSDGKEHKEYNNSNYRGDEDYQKENLCYNLTSTAEDGNTLTNPEGTVYFEQNSATGSKFYELIAEQQNFIAERSQTWTPTYSVMNVNDNRLSITTYDASTGEQLENSSTYTIIKEEKTPTAPAKETYDISKAVVSGIKDKTYNGKKQTQSITVRYNGKTLTANKDYTVSYSNNKKMGTASVTIAGKGEYTGTIEKTFKIRPKKPVIMTKAAGKQKAVVRWKKVTGANGYRIYTAAKKNGKFKPVKTIKKGKTLRTTIKNLKKGNRYIKVRAYRNVNGKKVFSAYSTVKRVKVR</sequence>
<feature type="domain" description="Calcineurin-like phosphoesterase" evidence="3">
    <location>
        <begin position="192"/>
        <end position="373"/>
    </location>
</feature>
<dbReference type="InterPro" id="IPR015914">
    <property type="entry name" value="PAPs_N"/>
</dbReference>
<dbReference type="InterPro" id="IPR029052">
    <property type="entry name" value="Metallo-depent_PP-like"/>
</dbReference>
<dbReference type="InterPro" id="IPR003961">
    <property type="entry name" value="FN3_dom"/>
</dbReference>
<dbReference type="AlphaFoldDB" id="A0A923NMA5"/>
<evidence type="ECO:0000259" key="3">
    <source>
        <dbReference type="Pfam" id="PF00149"/>
    </source>
</evidence>
<keyword evidence="6" id="KW-1185">Reference proteome</keyword>
<feature type="signal peptide" evidence="2">
    <location>
        <begin position="1"/>
        <end position="22"/>
    </location>
</feature>
<evidence type="ECO:0000313" key="5">
    <source>
        <dbReference type="EMBL" id="MBC6680571.1"/>
    </source>
</evidence>
<evidence type="ECO:0000256" key="2">
    <source>
        <dbReference type="SAM" id="SignalP"/>
    </source>
</evidence>
<dbReference type="GO" id="GO:0046872">
    <property type="term" value="F:metal ion binding"/>
    <property type="evidence" value="ECO:0007669"/>
    <property type="project" value="InterPro"/>
</dbReference>
<proteinExistence type="predicted"/>
<reference evidence="5" key="1">
    <citation type="submission" date="2020-08" db="EMBL/GenBank/DDBJ databases">
        <title>Genome public.</title>
        <authorList>
            <person name="Liu C."/>
            <person name="Sun Q."/>
        </authorList>
    </citation>
    <scope>NUCLEOTIDE SEQUENCE</scope>
    <source>
        <strain evidence="5">BX12</strain>
    </source>
</reference>
<organism evidence="5 6">
    <name type="scientific">Zhenpiania hominis</name>
    <dbReference type="NCBI Taxonomy" id="2763644"/>
    <lineage>
        <taxon>Bacteria</taxon>
        <taxon>Bacillati</taxon>
        <taxon>Bacillota</taxon>
        <taxon>Clostridia</taxon>
        <taxon>Peptostreptococcales</taxon>
        <taxon>Anaerovoracaceae</taxon>
        <taxon>Zhenpiania</taxon>
    </lineage>
</organism>
<keyword evidence="1 2" id="KW-0732">Signal</keyword>
<dbReference type="SUPFAM" id="SSF49363">
    <property type="entry name" value="Purple acid phosphatase, N-terminal domain"/>
    <property type="match status" value="1"/>
</dbReference>
<dbReference type="Pfam" id="PF16656">
    <property type="entry name" value="Pur_ac_phosph_N"/>
    <property type="match status" value="1"/>
</dbReference>
<evidence type="ECO:0000256" key="1">
    <source>
        <dbReference type="ARBA" id="ARBA00022729"/>
    </source>
</evidence>
<dbReference type="EMBL" id="JACRYT010000015">
    <property type="protein sequence ID" value="MBC6680571.1"/>
    <property type="molecule type" value="Genomic_DNA"/>
</dbReference>
<dbReference type="InterPro" id="IPR004843">
    <property type="entry name" value="Calcineurin-like_PHP"/>
</dbReference>
<dbReference type="CDD" id="cd00063">
    <property type="entry name" value="FN3"/>
    <property type="match status" value="1"/>
</dbReference>